<evidence type="ECO:0000313" key="2">
    <source>
        <dbReference type="EMBL" id="QDZ01640.2"/>
    </source>
</evidence>
<dbReference type="EMBL" id="CP042301">
    <property type="protein sequence ID" value="QDZ01640.2"/>
    <property type="molecule type" value="Genomic_DNA"/>
</dbReference>
<sequence>MSLADLAAAANRCIGRHVGEPSPATLPPRSPLSIFVCRVSLPAGCLPPPGRLPFRIGAGAALEPWRARDLCLLEGIERFSAQFREGDPRVQPAIALPGCRKVVLPAARLRLGHPEPQDGPVDSRGCAAGETLEDAAARGVLELVEHDALAAWHQDAAIFEGLAAEGLSAELDTLCAWLSAKELRLQLGRFRHRSGAVVHLCICCDQAGRRPASGSAADIDPCHSALRACVESVVAWFNFDAIRRNGTPVEALAGEDRRAFECYLGLASAPGFLTKRTPDGDAKAVVSAGTPQSALAELVANWGADIAIFELTRAETGIAVARAVRLD</sequence>
<dbReference type="InterPro" id="IPR003776">
    <property type="entry name" value="YcaO-like_dom"/>
</dbReference>
<dbReference type="KEGG" id="niy:FQ775_15380"/>
<reference evidence="2" key="1">
    <citation type="submission" date="2020-04" db="EMBL/GenBank/DDBJ databases">
        <title>Nitratireductor sp. nov. isolated from mangrove soil.</title>
        <authorList>
            <person name="Ye Y."/>
        </authorList>
    </citation>
    <scope>NUCLEOTIDE SEQUENCE</scope>
    <source>
        <strain evidence="2">SY7</strain>
    </source>
</reference>
<protein>
    <submittedName>
        <fullName evidence="2">YcaO-like family protein</fullName>
    </submittedName>
</protein>
<gene>
    <name evidence="2" type="ORF">FQ775_15380</name>
</gene>
<feature type="domain" description="YcaO" evidence="1">
    <location>
        <begin position="1"/>
        <end position="327"/>
    </location>
</feature>
<dbReference type="Proteomes" id="UP000321389">
    <property type="component" value="Chromosome"/>
</dbReference>
<accession>A0A5B8L1S5</accession>
<dbReference type="Gene3D" id="3.30.1330.230">
    <property type="match status" value="1"/>
</dbReference>
<organism evidence="2 3">
    <name type="scientific">Nitratireductor mangrovi</name>
    <dbReference type="NCBI Taxonomy" id="2599600"/>
    <lineage>
        <taxon>Bacteria</taxon>
        <taxon>Pseudomonadati</taxon>
        <taxon>Pseudomonadota</taxon>
        <taxon>Alphaproteobacteria</taxon>
        <taxon>Hyphomicrobiales</taxon>
        <taxon>Phyllobacteriaceae</taxon>
        <taxon>Nitratireductor</taxon>
    </lineage>
</organism>
<evidence type="ECO:0000259" key="1">
    <source>
        <dbReference type="PROSITE" id="PS51664"/>
    </source>
</evidence>
<dbReference type="Pfam" id="PF02624">
    <property type="entry name" value="YcaO"/>
    <property type="match status" value="1"/>
</dbReference>
<dbReference type="PROSITE" id="PS51664">
    <property type="entry name" value="YCAO"/>
    <property type="match status" value="1"/>
</dbReference>
<name>A0A5B8L1S5_9HYPH</name>
<evidence type="ECO:0000313" key="3">
    <source>
        <dbReference type="Proteomes" id="UP000321389"/>
    </source>
</evidence>
<dbReference type="AlphaFoldDB" id="A0A5B8L1S5"/>
<proteinExistence type="predicted"/>
<keyword evidence="3" id="KW-1185">Reference proteome</keyword>